<name>A0A7Y0MUU5_VIBAL</name>
<organism evidence="2 3">
    <name type="scientific">Vibrio alginolyticus</name>
    <dbReference type="NCBI Taxonomy" id="663"/>
    <lineage>
        <taxon>Bacteria</taxon>
        <taxon>Pseudomonadati</taxon>
        <taxon>Pseudomonadota</taxon>
        <taxon>Gammaproteobacteria</taxon>
        <taxon>Vibrionales</taxon>
        <taxon>Vibrionaceae</taxon>
        <taxon>Vibrio</taxon>
    </lineage>
</organism>
<dbReference type="SUPFAM" id="SSF51306">
    <property type="entry name" value="LexA/Signal peptidase"/>
    <property type="match status" value="1"/>
</dbReference>
<accession>A0A7Y0MUU5</accession>
<gene>
    <name evidence="2" type="ORF">HKB35_08515</name>
</gene>
<dbReference type="Gene3D" id="1.10.260.40">
    <property type="entry name" value="lambda repressor-like DNA-binding domains"/>
    <property type="match status" value="1"/>
</dbReference>
<reference evidence="2 3" key="1">
    <citation type="submission" date="2020-04" db="EMBL/GenBank/DDBJ databases">
        <title>Whole-genome sequencing of Vibrio spp. from China reveals different genetic environments of blaCTX-M-14 among diverse lineages.</title>
        <authorList>
            <person name="Zheng Z."/>
            <person name="Ye L."/>
            <person name="Chen S."/>
        </authorList>
    </citation>
    <scope>NUCLEOTIDE SEQUENCE [LARGE SCALE GENOMIC DNA]</scope>
    <source>
        <strain evidence="2 3">Vb1636</strain>
    </source>
</reference>
<protein>
    <submittedName>
        <fullName evidence="2">Helix-turn-helix transcriptional regulator</fullName>
    </submittedName>
</protein>
<dbReference type="AlphaFoldDB" id="A0A7Y0MUU5"/>
<dbReference type="Gene3D" id="2.10.109.10">
    <property type="entry name" value="Umud Fragment, subunit A"/>
    <property type="match status" value="1"/>
</dbReference>
<evidence type="ECO:0000313" key="2">
    <source>
        <dbReference type="EMBL" id="NMR73654.1"/>
    </source>
</evidence>
<dbReference type="Proteomes" id="UP000565155">
    <property type="component" value="Unassembled WGS sequence"/>
</dbReference>
<evidence type="ECO:0000313" key="3">
    <source>
        <dbReference type="Proteomes" id="UP000565155"/>
    </source>
</evidence>
<dbReference type="InterPro" id="IPR001387">
    <property type="entry name" value="Cro/C1-type_HTH"/>
</dbReference>
<dbReference type="Pfam" id="PF01381">
    <property type="entry name" value="HTH_3"/>
    <property type="match status" value="1"/>
</dbReference>
<dbReference type="EMBL" id="JABCMA010000006">
    <property type="protein sequence ID" value="NMR73654.1"/>
    <property type="molecule type" value="Genomic_DNA"/>
</dbReference>
<dbReference type="CDD" id="cd00093">
    <property type="entry name" value="HTH_XRE"/>
    <property type="match status" value="1"/>
</dbReference>
<dbReference type="InterPro" id="IPR036286">
    <property type="entry name" value="LexA/Signal_pep-like_sf"/>
</dbReference>
<dbReference type="SMART" id="SM00530">
    <property type="entry name" value="HTH_XRE"/>
    <property type="match status" value="1"/>
</dbReference>
<dbReference type="InterPro" id="IPR010982">
    <property type="entry name" value="Lambda_DNA-bd_dom_sf"/>
</dbReference>
<feature type="domain" description="HTH cro/C1-type" evidence="1">
    <location>
        <begin position="25"/>
        <end position="67"/>
    </location>
</feature>
<dbReference type="GO" id="GO:0003677">
    <property type="term" value="F:DNA binding"/>
    <property type="evidence" value="ECO:0007669"/>
    <property type="project" value="InterPro"/>
</dbReference>
<sequence length="212" mass="23551">MMSMSVLARNIEQRKRDLNITKSIDLAKRSGVSRAVLTNIKLNPEKSIMLDSAIRLADALDCRLEWLATGEGSPTADEYKELSRIELGAPLVSLNSFVDVDPDEFLKTGVSERTQRFPCPSGNSKSQFVVKVNDQIKNYPAGGYLYFDIDKSPVSGQLVVANTGNNVEIMEYQSAHGRQFLKSMNEELPLELRLVEITGQKLIGTFAAYAIF</sequence>
<proteinExistence type="predicted"/>
<dbReference type="SUPFAM" id="SSF47413">
    <property type="entry name" value="lambda repressor-like DNA-binding domains"/>
    <property type="match status" value="1"/>
</dbReference>
<comment type="caution">
    <text evidence="2">The sequence shown here is derived from an EMBL/GenBank/DDBJ whole genome shotgun (WGS) entry which is preliminary data.</text>
</comment>
<dbReference type="PROSITE" id="PS50943">
    <property type="entry name" value="HTH_CROC1"/>
    <property type="match status" value="1"/>
</dbReference>
<evidence type="ECO:0000259" key="1">
    <source>
        <dbReference type="PROSITE" id="PS50943"/>
    </source>
</evidence>